<feature type="transmembrane region" description="Helical" evidence="9">
    <location>
        <begin position="731"/>
        <end position="749"/>
    </location>
</feature>
<evidence type="ECO:0000313" key="11">
    <source>
        <dbReference type="Proteomes" id="UP000694865"/>
    </source>
</evidence>
<feature type="compositionally biased region" description="Low complexity" evidence="8">
    <location>
        <begin position="140"/>
        <end position="149"/>
    </location>
</feature>
<dbReference type="CDD" id="cd17336">
    <property type="entry name" value="MFS_SLCO_OATP"/>
    <property type="match status" value="1"/>
</dbReference>
<dbReference type="InterPro" id="IPR002350">
    <property type="entry name" value="Kazal_dom"/>
</dbReference>
<evidence type="ECO:0000256" key="2">
    <source>
        <dbReference type="ARBA" id="ARBA00009657"/>
    </source>
</evidence>
<keyword evidence="7" id="KW-1015">Disulfide bond</keyword>
<dbReference type="Gene3D" id="3.30.60.30">
    <property type="match status" value="1"/>
</dbReference>
<evidence type="ECO:0000256" key="3">
    <source>
        <dbReference type="ARBA" id="ARBA00022475"/>
    </source>
</evidence>
<feature type="compositionally biased region" description="Basic and acidic residues" evidence="8">
    <location>
        <begin position="1130"/>
        <end position="1143"/>
    </location>
</feature>
<evidence type="ECO:0000256" key="5">
    <source>
        <dbReference type="ARBA" id="ARBA00022989"/>
    </source>
</evidence>
<dbReference type="Pfam" id="PF03137">
    <property type="entry name" value="OATP"/>
    <property type="match status" value="1"/>
</dbReference>
<feature type="transmembrane region" description="Helical" evidence="9">
    <location>
        <begin position="990"/>
        <end position="1012"/>
    </location>
</feature>
<name>A0ABM0GJA9_SACKO</name>
<evidence type="ECO:0000256" key="9">
    <source>
        <dbReference type="SAM" id="Phobius"/>
    </source>
</evidence>
<accession>A0ABM0GJA9</accession>
<dbReference type="PANTHER" id="PTHR11388:SF142">
    <property type="entry name" value="SOLUTE CARRIER ORGANIC ANION TRANSPORTER FAMILY MEMBER 5A1"/>
    <property type="match status" value="1"/>
</dbReference>
<feature type="compositionally biased region" description="Basic and acidic residues" evidence="8">
    <location>
        <begin position="1069"/>
        <end position="1085"/>
    </location>
</feature>
<organism evidence="11 12">
    <name type="scientific">Saccoglossus kowalevskii</name>
    <name type="common">Acorn worm</name>
    <dbReference type="NCBI Taxonomy" id="10224"/>
    <lineage>
        <taxon>Eukaryota</taxon>
        <taxon>Metazoa</taxon>
        <taxon>Hemichordata</taxon>
        <taxon>Enteropneusta</taxon>
        <taxon>Harrimaniidae</taxon>
        <taxon>Saccoglossus</taxon>
    </lineage>
</organism>
<evidence type="ECO:0000256" key="7">
    <source>
        <dbReference type="ARBA" id="ARBA00023157"/>
    </source>
</evidence>
<gene>
    <name evidence="12" type="primary">LOC100374105</name>
</gene>
<dbReference type="SUPFAM" id="SSF103473">
    <property type="entry name" value="MFS general substrate transporter"/>
    <property type="match status" value="1"/>
</dbReference>
<feature type="compositionally biased region" description="Low complexity" evidence="8">
    <location>
        <begin position="90"/>
        <end position="112"/>
    </location>
</feature>
<dbReference type="GeneID" id="100374105"/>
<feature type="transmembrane region" description="Helical" evidence="9">
    <location>
        <begin position="521"/>
        <end position="548"/>
    </location>
</feature>
<reference evidence="12" key="1">
    <citation type="submission" date="2025-08" db="UniProtKB">
        <authorList>
            <consortium name="RefSeq"/>
        </authorList>
    </citation>
    <scope>IDENTIFICATION</scope>
    <source>
        <tissue evidence="12">Testes</tissue>
    </source>
</reference>
<comment type="similarity">
    <text evidence="2">Belongs to the organo anion transporter (TC 2.A.60) family.</text>
</comment>
<evidence type="ECO:0000256" key="6">
    <source>
        <dbReference type="ARBA" id="ARBA00023136"/>
    </source>
</evidence>
<dbReference type="Proteomes" id="UP000694865">
    <property type="component" value="Unplaced"/>
</dbReference>
<dbReference type="PANTHER" id="PTHR11388">
    <property type="entry name" value="ORGANIC ANION TRANSPORTER"/>
    <property type="match status" value="1"/>
</dbReference>
<keyword evidence="3" id="KW-1003">Cell membrane</keyword>
<dbReference type="PROSITE" id="PS51465">
    <property type="entry name" value="KAZAL_2"/>
    <property type="match status" value="1"/>
</dbReference>
<feature type="compositionally biased region" description="Low complexity" evidence="8">
    <location>
        <begin position="20"/>
        <end position="35"/>
    </location>
</feature>
<dbReference type="NCBIfam" id="TIGR00805">
    <property type="entry name" value="oat"/>
    <property type="match status" value="1"/>
</dbReference>
<evidence type="ECO:0000259" key="10">
    <source>
        <dbReference type="PROSITE" id="PS51465"/>
    </source>
</evidence>
<feature type="compositionally biased region" description="Acidic residues" evidence="8">
    <location>
        <begin position="1166"/>
        <end position="1178"/>
    </location>
</feature>
<keyword evidence="11" id="KW-1185">Reference proteome</keyword>
<keyword evidence="6 9" id="KW-0472">Membrane</keyword>
<dbReference type="InterPro" id="IPR004156">
    <property type="entry name" value="OATP"/>
</dbReference>
<sequence length="1178" mass="129544">MSLSSSDGSYGRRYYDYSRDSQSSPSISSLSSSCLSDDHVTNNYRQNEIVSPTSSSTGNHGPVNDGSQGGEGNSLSYSPETPDKTRINGSSTYPSSNYRNPPSSRPYSSNDSLQSDDRNSDPSPYDARHPSSDEALHAPSRSSVSSRSESTPRIDGSQHSLRSREADRRSRTSSRAESNNVLQDIMEGMGSLPPGSQSHGSVSDDIPRLEPEGRHSSSHDSLTHKNDSEQSLTRAGGPGSGTSLCDTEEKQQQEHHIETADKIEEENKHNISLSTAGDVKVSGKAKEKKKKKKNVKSQTVVHVEDGTDLHDIGNDHKCALCCCTCGCLQGLANSKYFLFLICALLLLQTYLVGFMASMLTTIERRFDLYTTEVGILASMYEVGSLAAIVLVSYCGGKSRTHRPKWIAGGALLIVVGCAVTVLPHFISEPYDPYGSLIRYDNTITIYEANYRENICNTTAKAPVFDRCDADVPMLFGKKDMNLYYYIMMVFGQVLVGMGSTPVMTLGVAYIDDNVSKRAAPLYISIFDSMFGLGPIIGFIAGWLLGSLYVDFYNSETTLTVDDPRWVGAWWIGIIIGGGLVIFASLPFWVFPKKLWVEWNPVSTVTAIREDAVIQAPDGDRADNDEGNTNSEVLLRSRKLPRKVKDMPGTTKRLLTNCTYMCISIGACCEIAFAAGYYLFLPKYLQSQYGVSASFADLVIACVPAPSFVIGVIVIGVIIYRTNLGRRGMLTVLVCLSFFSTVLMGLQILLGCNPPQFAGANTNYYSVSEVGEVSLSAYCNKDCGCTDRAYNPVCGSNGITYYSPCHAGCTKKDGQIYYECGCVEASEMTPPTVMMTTTPTTTKISKDNASDQVDNNAANLTTKAPIALQQYQIVTSMVVELPVKEYPNSINAGVCKQDCDYFIPFMIMLCLSTVLLSMETIPVVMVTLRSVVQRDKAFAIGVQYLILRLFGFVPAPIYYGKAIDFTCILWHTRPCGEQGACWVYDIEMYKYLFFGMSVVLKGLAFIFFIIALISMCVCKPRTELVYAEEETALTQTKCSREAAKKEKEKKKKKKERKSKALAEDIEDPDDVSKRETLKAEDLEKKSKEKKKKKGKKQKDLDRVAACDDQGSHGDRSEDRFLMADNQQVEAEETRLAEVVVRHGSNESVEEEDTPVGGPSPDGIPVADGDDDYDIDDIAD</sequence>
<feature type="compositionally biased region" description="Polar residues" evidence="8">
    <location>
        <begin position="173"/>
        <end position="182"/>
    </location>
</feature>
<feature type="transmembrane region" description="Helical" evidence="9">
    <location>
        <begin position="900"/>
        <end position="924"/>
    </location>
</feature>
<protein>
    <submittedName>
        <fullName evidence="12">Solute carrier organic anion transporter family member 5A1-like</fullName>
    </submittedName>
</protein>
<evidence type="ECO:0000313" key="12">
    <source>
        <dbReference type="RefSeq" id="XP_002731099.1"/>
    </source>
</evidence>
<proteinExistence type="inferred from homology"/>
<dbReference type="InterPro" id="IPR036058">
    <property type="entry name" value="Kazal_dom_sf"/>
</dbReference>
<feature type="compositionally biased region" description="Basic and acidic residues" evidence="8">
    <location>
        <begin position="205"/>
        <end position="228"/>
    </location>
</feature>
<evidence type="ECO:0000256" key="1">
    <source>
        <dbReference type="ARBA" id="ARBA00004651"/>
    </source>
</evidence>
<dbReference type="Gene3D" id="1.20.1250.20">
    <property type="entry name" value="MFS general substrate transporter like domains"/>
    <property type="match status" value="1"/>
</dbReference>
<keyword evidence="4 9" id="KW-0812">Transmembrane</keyword>
<feature type="compositionally biased region" description="Basic and acidic residues" evidence="8">
    <location>
        <begin position="115"/>
        <end position="136"/>
    </location>
</feature>
<feature type="compositionally biased region" description="Basic and acidic residues" evidence="8">
    <location>
        <begin position="1096"/>
        <end position="1120"/>
    </location>
</feature>
<keyword evidence="5 9" id="KW-1133">Transmembrane helix</keyword>
<feature type="transmembrane region" description="Helical" evidence="9">
    <location>
        <begin position="936"/>
        <end position="958"/>
    </location>
</feature>
<comment type="subcellular location">
    <subcellularLocation>
        <location evidence="1">Cell membrane</location>
        <topology evidence="1">Multi-pass membrane protein</topology>
    </subcellularLocation>
</comment>
<dbReference type="SUPFAM" id="SSF100895">
    <property type="entry name" value="Kazal-type serine protease inhibitors"/>
    <property type="match status" value="1"/>
</dbReference>
<feature type="compositionally biased region" description="Basic residues" evidence="8">
    <location>
        <begin position="1046"/>
        <end position="1058"/>
    </location>
</feature>
<feature type="transmembrane region" description="Helical" evidence="9">
    <location>
        <begin position="374"/>
        <end position="393"/>
    </location>
</feature>
<dbReference type="RefSeq" id="XP_002731099.1">
    <property type="nucleotide sequence ID" value="XM_002731053.2"/>
</dbReference>
<feature type="compositionally biased region" description="Low complexity" evidence="8">
    <location>
        <begin position="1"/>
        <end position="12"/>
    </location>
</feature>
<feature type="transmembrane region" description="Helical" evidence="9">
    <location>
        <begin position="568"/>
        <end position="590"/>
    </location>
</feature>
<feature type="region of interest" description="Disordered" evidence="8">
    <location>
        <begin position="1"/>
        <end position="256"/>
    </location>
</feature>
<feature type="compositionally biased region" description="Basic residues" evidence="8">
    <location>
        <begin position="1086"/>
        <end position="1095"/>
    </location>
</feature>
<feature type="transmembrane region" description="Helical" evidence="9">
    <location>
        <begin position="653"/>
        <end position="677"/>
    </location>
</feature>
<dbReference type="Pfam" id="PF07648">
    <property type="entry name" value="Kazal_2"/>
    <property type="match status" value="1"/>
</dbReference>
<evidence type="ECO:0000256" key="8">
    <source>
        <dbReference type="SAM" id="MobiDB-lite"/>
    </source>
</evidence>
<feature type="transmembrane region" description="Helical" evidence="9">
    <location>
        <begin position="405"/>
        <end position="426"/>
    </location>
</feature>
<evidence type="ECO:0000256" key="4">
    <source>
        <dbReference type="ARBA" id="ARBA00022692"/>
    </source>
</evidence>
<feature type="transmembrane region" description="Helical" evidence="9">
    <location>
        <begin position="336"/>
        <end position="362"/>
    </location>
</feature>
<feature type="compositionally biased region" description="Polar residues" evidence="8">
    <location>
        <begin position="41"/>
        <end position="59"/>
    </location>
</feature>
<feature type="transmembrane region" description="Helical" evidence="9">
    <location>
        <begin position="482"/>
        <end position="509"/>
    </location>
</feature>
<feature type="compositionally biased region" description="Basic and acidic residues" evidence="8">
    <location>
        <begin position="247"/>
        <end position="256"/>
    </location>
</feature>
<feature type="region of interest" description="Disordered" evidence="8">
    <location>
        <begin position="1043"/>
        <end position="1178"/>
    </location>
</feature>
<dbReference type="InterPro" id="IPR036259">
    <property type="entry name" value="MFS_trans_sf"/>
</dbReference>
<feature type="transmembrane region" description="Helical" evidence="9">
    <location>
        <begin position="697"/>
        <end position="719"/>
    </location>
</feature>
<feature type="domain" description="Kazal-like" evidence="10">
    <location>
        <begin position="772"/>
        <end position="823"/>
    </location>
</feature>